<name>A0A1H9I6Z1_9BACI</name>
<dbReference type="InterPro" id="IPR000923">
    <property type="entry name" value="BlueCu_1"/>
</dbReference>
<evidence type="ECO:0000259" key="4">
    <source>
        <dbReference type="Pfam" id="PF00127"/>
    </source>
</evidence>
<dbReference type="EMBL" id="FOEH01000005">
    <property type="protein sequence ID" value="SEQ70334.1"/>
    <property type="molecule type" value="Genomic_DNA"/>
</dbReference>
<evidence type="ECO:0000256" key="3">
    <source>
        <dbReference type="SAM" id="MobiDB-lite"/>
    </source>
</evidence>
<feature type="compositionally biased region" description="Basic and acidic residues" evidence="3">
    <location>
        <begin position="31"/>
        <end position="64"/>
    </location>
</feature>
<protein>
    <submittedName>
        <fullName evidence="5">Copper binding protein, plastocyanin/azurin family</fullName>
    </submittedName>
</protein>
<dbReference type="Proteomes" id="UP000198733">
    <property type="component" value="Unassembled WGS sequence"/>
</dbReference>
<feature type="region of interest" description="Disordered" evidence="3">
    <location>
        <begin position="26"/>
        <end position="64"/>
    </location>
</feature>
<comment type="caution">
    <text evidence="5">The sequence shown here is derived from an EMBL/GenBank/DDBJ whole genome shotgun (WGS) entry which is preliminary data.</text>
</comment>
<reference evidence="5 6" key="1">
    <citation type="submission" date="2016-10" db="EMBL/GenBank/DDBJ databases">
        <authorList>
            <person name="Varghese N."/>
            <person name="Submissions S."/>
        </authorList>
    </citation>
    <scope>NUCLEOTIDE SEQUENCE [LARGE SCALE GENOMIC DNA]</scope>
    <source>
        <strain evidence="5 6">CGMCC 1.7734</strain>
    </source>
</reference>
<evidence type="ECO:0000256" key="2">
    <source>
        <dbReference type="ARBA" id="ARBA00023008"/>
    </source>
</evidence>
<proteinExistence type="predicted"/>
<dbReference type="RefSeq" id="WP_092505296.1">
    <property type="nucleotide sequence ID" value="NZ_FOEH01000005.1"/>
</dbReference>
<dbReference type="Gene3D" id="2.60.40.420">
    <property type="entry name" value="Cupredoxins - blue copper proteins"/>
    <property type="match status" value="1"/>
</dbReference>
<keyword evidence="1" id="KW-0479">Metal-binding</keyword>
<dbReference type="InterPro" id="IPR050845">
    <property type="entry name" value="Cu-binding_ET"/>
</dbReference>
<dbReference type="PROSITE" id="PS51257">
    <property type="entry name" value="PROKAR_LIPOPROTEIN"/>
    <property type="match status" value="1"/>
</dbReference>
<sequence>MEIKQKGIYLIGSALVTIGLLAGCGSSEESAPEKDKPVEEPKQQQKEETEQQKDKPIASEESKNDNVIKISAFEMGYTPPSVTLEEGKEYTLVLKNNGKIFHDLTAKKLDVKITHMGKMPDHPEKMSFSDEIDKILGLNKVHASGSHDDGHGEEENYIHMNARSGQTVKIKFIPQETGEFKFFCSVPGHEEAGMHGGIEIE</sequence>
<accession>A0A1H9I6Z1</accession>
<gene>
    <name evidence="5" type="ORF">SAMN05216232_3063</name>
</gene>
<evidence type="ECO:0000313" key="5">
    <source>
        <dbReference type="EMBL" id="SEQ70334.1"/>
    </source>
</evidence>
<dbReference type="PANTHER" id="PTHR38439">
    <property type="entry name" value="AURACYANIN-B"/>
    <property type="match status" value="1"/>
</dbReference>
<dbReference type="Pfam" id="PF00127">
    <property type="entry name" value="Copper-bind"/>
    <property type="match status" value="1"/>
</dbReference>
<evidence type="ECO:0000313" key="6">
    <source>
        <dbReference type="Proteomes" id="UP000198733"/>
    </source>
</evidence>
<dbReference type="InterPro" id="IPR008972">
    <property type="entry name" value="Cupredoxin"/>
</dbReference>
<organism evidence="5 6">
    <name type="scientific">Virgibacillus subterraneus</name>
    <dbReference type="NCBI Taxonomy" id="621109"/>
    <lineage>
        <taxon>Bacteria</taxon>
        <taxon>Bacillati</taxon>
        <taxon>Bacillota</taxon>
        <taxon>Bacilli</taxon>
        <taxon>Bacillales</taxon>
        <taxon>Bacillaceae</taxon>
        <taxon>Virgibacillus</taxon>
    </lineage>
</organism>
<dbReference type="PANTHER" id="PTHR38439:SF3">
    <property type="entry name" value="COPPER-RESISTANT CUPROPROTEIN COPI"/>
    <property type="match status" value="1"/>
</dbReference>
<dbReference type="SUPFAM" id="SSF49503">
    <property type="entry name" value="Cupredoxins"/>
    <property type="match status" value="1"/>
</dbReference>
<feature type="domain" description="Blue (type 1) copper" evidence="4">
    <location>
        <begin position="69"/>
        <end position="200"/>
    </location>
</feature>
<keyword evidence="2" id="KW-0186">Copper</keyword>
<evidence type="ECO:0000256" key="1">
    <source>
        <dbReference type="ARBA" id="ARBA00022723"/>
    </source>
</evidence>
<keyword evidence="6" id="KW-1185">Reference proteome</keyword>